<dbReference type="AlphaFoldDB" id="F3KJU4"/>
<comment type="caution">
    <text evidence="1">The sequence shown here is derived from an EMBL/GenBank/DDBJ whole genome shotgun (WGS) entry which is preliminary data.</text>
</comment>
<gene>
    <name evidence="1" type="ORF">Nlim_0752</name>
</gene>
<dbReference type="EMBL" id="AEGP01000029">
    <property type="protein sequence ID" value="EGG42571.1"/>
    <property type="molecule type" value="Genomic_DNA"/>
</dbReference>
<organism evidence="1">
    <name type="scientific">Candidatus Nitrosarchaeum limnium SFB1</name>
    <dbReference type="NCBI Taxonomy" id="886738"/>
    <lineage>
        <taxon>Archaea</taxon>
        <taxon>Nitrososphaerota</taxon>
        <taxon>Nitrososphaeria</taxon>
        <taxon>Nitrosopumilales</taxon>
        <taxon>Nitrosopumilaceae</taxon>
        <taxon>Nitrosarchaeum</taxon>
    </lineage>
</organism>
<proteinExistence type="predicted"/>
<protein>
    <submittedName>
        <fullName evidence="1">Uncharacterized protein</fullName>
    </submittedName>
</protein>
<reference evidence="1" key="1">
    <citation type="journal article" date="2011" name="PLoS ONE">
        <title>Genome of a low-salinity ammonia-oxidizing archaeon determined by single-cell and metagenomic analysis.</title>
        <authorList>
            <person name="Blainey P.C."/>
            <person name="Mosier A.C."/>
            <person name="Potanina A."/>
            <person name="Francis C.A."/>
            <person name="Quake S.R."/>
        </authorList>
    </citation>
    <scope>NUCLEOTIDE SEQUENCE [LARGE SCALE GENOMIC DNA]</scope>
    <source>
        <strain evidence="1">SFB1</strain>
    </source>
</reference>
<dbReference type="HOGENOM" id="CLU_2550069_0_0_2"/>
<evidence type="ECO:0000313" key="1">
    <source>
        <dbReference type="EMBL" id="EGG42571.1"/>
    </source>
</evidence>
<name>F3KJU4_9ARCH</name>
<dbReference type="Proteomes" id="UP000004348">
    <property type="component" value="Chromosome"/>
</dbReference>
<accession>F3KJU4</accession>
<dbReference type="STRING" id="886738.Nlim_0752"/>
<sequence length="82" mass="9228">MIDKADAKKVVEVIGNNLIGVSHDSNSFQKLPDSFWGYFARGHDTKGTFGVIVTYSEDGKDVDELIKMYEDWANKNKGKETK</sequence>
<dbReference type="PATRIC" id="fig|886738.10.peg.834"/>